<dbReference type="Gene3D" id="1.25.40.10">
    <property type="entry name" value="Tetratricopeptide repeat domain"/>
    <property type="match status" value="1"/>
</dbReference>
<dbReference type="EMBL" id="QDKL01000001">
    <property type="protein sequence ID" value="RZF22879.1"/>
    <property type="molecule type" value="Genomic_DNA"/>
</dbReference>
<dbReference type="SUPFAM" id="SSF49879">
    <property type="entry name" value="SMAD/FHA domain"/>
    <property type="match status" value="2"/>
</dbReference>
<name>A0ABY0IK64_9BACT</name>
<dbReference type="Proteomes" id="UP000443582">
    <property type="component" value="Unassembled WGS sequence"/>
</dbReference>
<dbReference type="SMART" id="SM00240">
    <property type="entry name" value="FHA"/>
    <property type="match status" value="2"/>
</dbReference>
<dbReference type="SUPFAM" id="SSF48452">
    <property type="entry name" value="TPR-like"/>
    <property type="match status" value="1"/>
</dbReference>
<dbReference type="PROSITE" id="PS50006">
    <property type="entry name" value="FHA_DOMAIN"/>
    <property type="match status" value="2"/>
</dbReference>
<evidence type="ECO:0000313" key="6">
    <source>
        <dbReference type="Proteomes" id="UP000443582"/>
    </source>
</evidence>
<dbReference type="SMART" id="SM00028">
    <property type="entry name" value="TPR"/>
    <property type="match status" value="4"/>
</dbReference>
<organism evidence="5 6">
    <name type="scientific">Halobacteriovorax vibrionivorans</name>
    <dbReference type="NCBI Taxonomy" id="2152716"/>
    <lineage>
        <taxon>Bacteria</taxon>
        <taxon>Pseudomonadati</taxon>
        <taxon>Bdellovibrionota</taxon>
        <taxon>Bacteriovoracia</taxon>
        <taxon>Bacteriovoracales</taxon>
        <taxon>Halobacteriovoraceae</taxon>
        <taxon>Halobacteriovorax</taxon>
    </lineage>
</organism>
<reference evidence="6" key="1">
    <citation type="journal article" date="2019" name="Int. J. Syst. Evol. Microbiol.">
        <title>Halobacteriovorax valvorus sp. nov., a novel prokaryotic predator isolated from coastal seawater of China.</title>
        <authorList>
            <person name="Chen M.-X."/>
        </authorList>
    </citation>
    <scope>NUCLEOTIDE SEQUENCE [LARGE SCALE GENOMIC DNA]</scope>
    <source>
        <strain evidence="6">BL9</strain>
    </source>
</reference>
<evidence type="ECO:0000313" key="5">
    <source>
        <dbReference type="EMBL" id="RZF22879.1"/>
    </source>
</evidence>
<dbReference type="InterPro" id="IPR011990">
    <property type="entry name" value="TPR-like_helical_dom_sf"/>
</dbReference>
<sequence>MIITVSKNGTILNNYEFTDQVILGQSASFLIGRSDDAQVKLEDPQVSRQLASLNYNGVSWTIKKLSDYDTILLNNTPMFDSEVEVKSNYFIVCNDYRITFTELEANVVNDVAESHDHQDVNDTPAELDDEVDIPIVEEEDETSVMDNPENGEIEDDAQTQEFDLNDEGPVQEDFQEQVQDDFNDSFESDAPSDDFQMDGNQEEGFGDFQDDGYSEEYNDEYGDQNYDIDTLDDDAGDKTQVFSGFANFILELFGEDVPYDHFNLDQAETFIGRDPNKCQIVLSDPEVSSVHAVIRKNRITCVLEDLQSANGTILNGKRINQKEITNGDEFIIGSTTFTVKIASDFIKSQQDMLMPVEDNQEIEIEEVVEVSDDDDLGDLELSDMPDDTEEKSIIKKILKDPEKRKKVLIYTVVLLGVYMFLFPDSEPQQKKSAKDKQAQEQKKKAVVTSVDKRLTKEQQEKAEALYQLATRYANEGNVVRAITEFEKLFLITKDYKQAQTFYQLAKDKYAELEKAEQERRAEEKRQLIKAKVDKLLEKAQAAVKEKNVTLARGLFQQIKELDPDNYDVANLELEINAYVKEKNRKELEEAQKKAERQRMVDALRPGEKLFLQEEWFKAVNALELFISEKNIDEDLMKKAVDMLKKSRQNLKNITGPLLGKARSLKEAEDLKASYEVFKEVLQYNPNEIDAQNELDDINEILTERARKVYRQGLVSESLGAFEEAREKFQEVQQISPVDNEYYIKASKRLKNL</sequence>
<dbReference type="CDD" id="cd00060">
    <property type="entry name" value="FHA"/>
    <property type="match status" value="2"/>
</dbReference>
<dbReference type="Pfam" id="PF00498">
    <property type="entry name" value="FHA"/>
    <property type="match status" value="2"/>
</dbReference>
<feature type="repeat" description="TPR" evidence="1">
    <location>
        <begin position="705"/>
        <end position="738"/>
    </location>
</feature>
<feature type="domain" description="FHA" evidence="4">
    <location>
        <begin position="29"/>
        <end position="78"/>
    </location>
</feature>
<dbReference type="PROSITE" id="PS50005">
    <property type="entry name" value="TPR"/>
    <property type="match status" value="1"/>
</dbReference>
<evidence type="ECO:0000256" key="3">
    <source>
        <dbReference type="SAM" id="MobiDB-lite"/>
    </source>
</evidence>
<evidence type="ECO:0000259" key="4">
    <source>
        <dbReference type="PROSITE" id="PS50006"/>
    </source>
</evidence>
<dbReference type="InterPro" id="IPR019734">
    <property type="entry name" value="TPR_rpt"/>
</dbReference>
<feature type="coiled-coil region" evidence="2">
    <location>
        <begin position="502"/>
        <end position="600"/>
    </location>
</feature>
<dbReference type="InterPro" id="IPR050923">
    <property type="entry name" value="Cell_Proc_Reg/RNA_Proc"/>
</dbReference>
<protein>
    <submittedName>
        <fullName evidence="5">FHA domain-containing protein</fullName>
    </submittedName>
</protein>
<gene>
    <name evidence="5" type="ORF">DAY19_03645</name>
</gene>
<evidence type="ECO:0000256" key="2">
    <source>
        <dbReference type="SAM" id="Coils"/>
    </source>
</evidence>
<dbReference type="InterPro" id="IPR008984">
    <property type="entry name" value="SMAD_FHA_dom_sf"/>
</dbReference>
<keyword evidence="2" id="KW-0175">Coiled coil</keyword>
<feature type="region of interest" description="Disordered" evidence="3">
    <location>
        <begin position="183"/>
        <end position="209"/>
    </location>
</feature>
<proteinExistence type="predicted"/>
<accession>A0ABY0IK64</accession>
<keyword evidence="6" id="KW-1185">Reference proteome</keyword>
<dbReference type="InterPro" id="IPR000253">
    <property type="entry name" value="FHA_dom"/>
</dbReference>
<keyword evidence="1" id="KW-0802">TPR repeat</keyword>
<comment type="caution">
    <text evidence="5">The sequence shown here is derived from an EMBL/GenBank/DDBJ whole genome shotgun (WGS) entry which is preliminary data.</text>
</comment>
<feature type="domain" description="FHA" evidence="4">
    <location>
        <begin position="269"/>
        <end position="319"/>
    </location>
</feature>
<evidence type="ECO:0000256" key="1">
    <source>
        <dbReference type="PROSITE-ProRule" id="PRU00339"/>
    </source>
</evidence>
<dbReference type="PANTHER" id="PTHR23308">
    <property type="entry name" value="NUCLEAR INHIBITOR OF PROTEIN PHOSPHATASE-1"/>
    <property type="match status" value="1"/>
</dbReference>
<dbReference type="Gene3D" id="2.60.200.20">
    <property type="match status" value="2"/>
</dbReference>
<dbReference type="RefSeq" id="WP_114705823.1">
    <property type="nucleotide sequence ID" value="NZ_QDKL01000001.1"/>
</dbReference>